<dbReference type="PANTHER" id="PTHR33376:SF7">
    <property type="entry name" value="C4-DICARBOXYLATE-BINDING PROTEIN DCTB"/>
    <property type="match status" value="1"/>
</dbReference>
<dbReference type="Proteomes" id="UP000782312">
    <property type="component" value="Unassembled WGS sequence"/>
</dbReference>
<evidence type="ECO:0000256" key="3">
    <source>
        <dbReference type="ARBA" id="ARBA00022729"/>
    </source>
</evidence>
<dbReference type="InterPro" id="IPR018389">
    <property type="entry name" value="DctP_fam"/>
</dbReference>
<feature type="signal peptide" evidence="5">
    <location>
        <begin position="1"/>
        <end position="18"/>
    </location>
</feature>
<feature type="chain" id="PRO_5036981750" evidence="5">
    <location>
        <begin position="19"/>
        <end position="304"/>
    </location>
</feature>
<keyword evidence="3 5" id="KW-0732">Signal</keyword>
<evidence type="ECO:0000256" key="2">
    <source>
        <dbReference type="ARBA" id="ARBA00022448"/>
    </source>
</evidence>
<gene>
    <name evidence="6" type="primary">dctP</name>
    <name evidence="6" type="ORF">HYZ11_03720</name>
</gene>
<dbReference type="InterPro" id="IPR038404">
    <property type="entry name" value="TRAP_DctP_sf"/>
</dbReference>
<evidence type="ECO:0000256" key="5">
    <source>
        <dbReference type="SAM" id="SignalP"/>
    </source>
</evidence>
<reference evidence="6" key="1">
    <citation type="submission" date="2020-07" db="EMBL/GenBank/DDBJ databases">
        <title>Huge and variable diversity of episymbiotic CPR bacteria and DPANN archaea in groundwater ecosystems.</title>
        <authorList>
            <person name="He C.Y."/>
            <person name="Keren R."/>
            <person name="Whittaker M."/>
            <person name="Farag I.F."/>
            <person name="Doudna J."/>
            <person name="Cate J.H.D."/>
            <person name="Banfield J.F."/>
        </authorList>
    </citation>
    <scope>NUCLEOTIDE SEQUENCE</scope>
    <source>
        <strain evidence="6">NC_groundwater_763_Ag_S-0.2um_68_21</strain>
    </source>
</reference>
<comment type="similarity">
    <text evidence="1">Belongs to the bacterial solute-binding protein 7 family.</text>
</comment>
<evidence type="ECO:0000256" key="4">
    <source>
        <dbReference type="SAM" id="MobiDB-lite"/>
    </source>
</evidence>
<dbReference type="GO" id="GO:0055085">
    <property type="term" value="P:transmembrane transport"/>
    <property type="evidence" value="ECO:0007669"/>
    <property type="project" value="InterPro"/>
</dbReference>
<accession>A0A932HYK8</accession>
<dbReference type="Pfam" id="PF03480">
    <property type="entry name" value="DctP"/>
    <property type="match status" value="1"/>
</dbReference>
<dbReference type="PANTHER" id="PTHR33376">
    <property type="match status" value="1"/>
</dbReference>
<dbReference type="AlphaFoldDB" id="A0A932HYK8"/>
<evidence type="ECO:0000313" key="6">
    <source>
        <dbReference type="EMBL" id="MBI3126695.1"/>
    </source>
</evidence>
<protein>
    <submittedName>
        <fullName evidence="6">TRAP transporter substrate-binding protein DctP</fullName>
    </submittedName>
</protein>
<proteinExistence type="inferred from homology"/>
<name>A0A932HYK8_UNCTE</name>
<comment type="caution">
    <text evidence="6">The sequence shown here is derived from an EMBL/GenBank/DDBJ whole genome shotgun (WGS) entry which is preliminary data.</text>
</comment>
<evidence type="ECO:0000313" key="7">
    <source>
        <dbReference type="Proteomes" id="UP000782312"/>
    </source>
</evidence>
<dbReference type="Gene3D" id="3.40.190.170">
    <property type="entry name" value="Bacterial extracellular solute-binding protein, family 7"/>
    <property type="match status" value="1"/>
</dbReference>
<sequence length="304" mass="32979">MRRLILLAAVLLAAAAHAQPALRLGFPKMDEIAQCGRLLAGAKEGPFRLEPDPLYQGLLSNGVLAKAQTEGRTLAIALAGFFRLGQTKLGEIARPFIFRDLAHFRAFARSPLFEEEGAKFPGLRPLALAYAGTTYPMSKKPLREPRDMGGLKLGSGGSDLKAWKTYRVMVPLNRMGGALKSGLVDAVLATPIHAVRLGLADAAPYFNRIEIQHQALAIAVSNDVWDGLAPKERQSLVAWARGMADRCSAQTYEAETRAIEALKKQGVTIVEPNQRAFESQRPDPAEGAGSEEGKAFIRKVQAIR</sequence>
<dbReference type="NCBIfam" id="NF037995">
    <property type="entry name" value="TRAP_S1"/>
    <property type="match status" value="1"/>
</dbReference>
<feature type="region of interest" description="Disordered" evidence="4">
    <location>
        <begin position="275"/>
        <end position="304"/>
    </location>
</feature>
<organism evidence="6 7">
    <name type="scientific">Tectimicrobiota bacterium</name>
    <dbReference type="NCBI Taxonomy" id="2528274"/>
    <lineage>
        <taxon>Bacteria</taxon>
        <taxon>Pseudomonadati</taxon>
        <taxon>Nitrospinota/Tectimicrobiota group</taxon>
        <taxon>Candidatus Tectimicrobiota</taxon>
    </lineage>
</organism>
<keyword evidence="2" id="KW-0813">Transport</keyword>
<evidence type="ECO:0000256" key="1">
    <source>
        <dbReference type="ARBA" id="ARBA00009023"/>
    </source>
</evidence>
<dbReference type="EMBL" id="JACPUR010000008">
    <property type="protein sequence ID" value="MBI3126695.1"/>
    <property type="molecule type" value="Genomic_DNA"/>
</dbReference>